<proteinExistence type="predicted"/>
<gene>
    <name evidence="1" type="ORF">MKW98_014383</name>
</gene>
<dbReference type="Proteomes" id="UP001202328">
    <property type="component" value="Unassembled WGS sequence"/>
</dbReference>
<dbReference type="AlphaFoldDB" id="A0AAD4SQD3"/>
<organism evidence="1 2">
    <name type="scientific">Papaver atlanticum</name>
    <dbReference type="NCBI Taxonomy" id="357466"/>
    <lineage>
        <taxon>Eukaryota</taxon>
        <taxon>Viridiplantae</taxon>
        <taxon>Streptophyta</taxon>
        <taxon>Embryophyta</taxon>
        <taxon>Tracheophyta</taxon>
        <taxon>Spermatophyta</taxon>
        <taxon>Magnoliopsida</taxon>
        <taxon>Ranunculales</taxon>
        <taxon>Papaveraceae</taxon>
        <taxon>Papaveroideae</taxon>
        <taxon>Papaver</taxon>
    </lineage>
</organism>
<comment type="caution">
    <text evidence="1">The sequence shown here is derived from an EMBL/GenBank/DDBJ whole genome shotgun (WGS) entry which is preliminary data.</text>
</comment>
<accession>A0AAD4SQD3</accession>
<keyword evidence="2" id="KW-1185">Reference proteome</keyword>
<name>A0AAD4SQD3_9MAGN</name>
<sequence length="50" mass="6236">SINYETYWRDDTLRVQIVEAETEVFFRSSRLKFPVKQTIQVRQNPSWRMW</sequence>
<protein>
    <submittedName>
        <fullName evidence="1">Uncharacterized protein</fullName>
    </submittedName>
</protein>
<evidence type="ECO:0000313" key="1">
    <source>
        <dbReference type="EMBL" id="KAI3916922.1"/>
    </source>
</evidence>
<evidence type="ECO:0000313" key="2">
    <source>
        <dbReference type="Proteomes" id="UP001202328"/>
    </source>
</evidence>
<dbReference type="EMBL" id="JAJJMB010009041">
    <property type="protein sequence ID" value="KAI3916922.1"/>
    <property type="molecule type" value="Genomic_DNA"/>
</dbReference>
<feature type="non-terminal residue" evidence="1">
    <location>
        <position position="1"/>
    </location>
</feature>
<reference evidence="1" key="1">
    <citation type="submission" date="2022-04" db="EMBL/GenBank/DDBJ databases">
        <title>A functionally conserved STORR gene fusion in Papaver species that diverged 16.8 million years ago.</title>
        <authorList>
            <person name="Catania T."/>
        </authorList>
    </citation>
    <scope>NUCLEOTIDE SEQUENCE</scope>
    <source>
        <strain evidence="1">S-188037</strain>
    </source>
</reference>